<evidence type="ECO:0000259" key="1">
    <source>
        <dbReference type="Pfam" id="PF10551"/>
    </source>
</evidence>
<organism evidence="2 3">
    <name type="scientific">Erysiphe neolycopersici</name>
    <dbReference type="NCBI Taxonomy" id="212602"/>
    <lineage>
        <taxon>Eukaryota</taxon>
        <taxon>Fungi</taxon>
        <taxon>Dikarya</taxon>
        <taxon>Ascomycota</taxon>
        <taxon>Pezizomycotina</taxon>
        <taxon>Leotiomycetes</taxon>
        <taxon>Erysiphales</taxon>
        <taxon>Erysiphaceae</taxon>
        <taxon>Erysiphe</taxon>
    </lineage>
</organism>
<accession>A0A420I478</accession>
<proteinExistence type="predicted"/>
<dbReference type="AlphaFoldDB" id="A0A420I478"/>
<dbReference type="EMBL" id="MCFK01001849">
    <property type="protein sequence ID" value="RKF64509.1"/>
    <property type="molecule type" value="Genomic_DNA"/>
</dbReference>
<keyword evidence="3" id="KW-1185">Reference proteome</keyword>
<gene>
    <name evidence="2" type="ORF">OnM2_018044</name>
</gene>
<comment type="caution">
    <text evidence="2">The sequence shown here is derived from an EMBL/GenBank/DDBJ whole genome shotgun (WGS) entry which is preliminary data.</text>
</comment>
<evidence type="ECO:0000313" key="2">
    <source>
        <dbReference type="EMBL" id="RKF64509.1"/>
    </source>
</evidence>
<dbReference type="Proteomes" id="UP000286134">
    <property type="component" value="Unassembled WGS sequence"/>
</dbReference>
<protein>
    <recommendedName>
        <fullName evidence="1">MULE transposase domain-containing protein</fullName>
    </recommendedName>
</protein>
<dbReference type="InterPro" id="IPR018289">
    <property type="entry name" value="MULE_transposase_dom"/>
</dbReference>
<reference evidence="2 3" key="1">
    <citation type="journal article" date="2018" name="BMC Genomics">
        <title>Comparative genome analyses reveal sequence features reflecting distinct modes of host-adaptation between dicot and monocot powdery mildew.</title>
        <authorList>
            <person name="Wu Y."/>
            <person name="Ma X."/>
            <person name="Pan Z."/>
            <person name="Kale S.D."/>
            <person name="Song Y."/>
            <person name="King H."/>
            <person name="Zhang Q."/>
            <person name="Presley C."/>
            <person name="Deng X."/>
            <person name="Wei C.I."/>
            <person name="Xiao S."/>
        </authorList>
    </citation>
    <scope>NUCLEOTIDE SEQUENCE [LARGE SCALE GENOMIC DNA]</scope>
    <source>
        <strain evidence="2">UMSG2</strain>
    </source>
</reference>
<sequence>MFWGQRYGSQFSYHSSFLHPKGTHRTLEDNTYSTNRYKMPMMNILAVTGNNLNPSVGVCFMEEDTESYGRALQ</sequence>
<feature type="domain" description="MULE transposase" evidence="1">
    <location>
        <begin position="29"/>
        <end position="73"/>
    </location>
</feature>
<name>A0A420I478_9PEZI</name>
<dbReference type="Pfam" id="PF10551">
    <property type="entry name" value="MULE"/>
    <property type="match status" value="1"/>
</dbReference>
<dbReference type="OrthoDB" id="2507671at2759"/>
<evidence type="ECO:0000313" key="3">
    <source>
        <dbReference type="Proteomes" id="UP000286134"/>
    </source>
</evidence>